<dbReference type="Proteomes" id="UP000770015">
    <property type="component" value="Unassembled WGS sequence"/>
</dbReference>
<reference evidence="1" key="1">
    <citation type="journal article" date="2021" name="Nat. Commun.">
        <title>Genetic determinants of endophytism in the Arabidopsis root mycobiome.</title>
        <authorList>
            <person name="Mesny F."/>
            <person name="Miyauchi S."/>
            <person name="Thiergart T."/>
            <person name="Pickel B."/>
            <person name="Atanasova L."/>
            <person name="Karlsson M."/>
            <person name="Huettel B."/>
            <person name="Barry K.W."/>
            <person name="Haridas S."/>
            <person name="Chen C."/>
            <person name="Bauer D."/>
            <person name="Andreopoulos W."/>
            <person name="Pangilinan J."/>
            <person name="LaButti K."/>
            <person name="Riley R."/>
            <person name="Lipzen A."/>
            <person name="Clum A."/>
            <person name="Drula E."/>
            <person name="Henrissat B."/>
            <person name="Kohler A."/>
            <person name="Grigoriev I.V."/>
            <person name="Martin F.M."/>
            <person name="Hacquard S."/>
        </authorList>
    </citation>
    <scope>NUCLEOTIDE SEQUENCE</scope>
    <source>
        <strain evidence="1">MPI-SDFR-AT-0117</strain>
    </source>
</reference>
<name>A0A9P9ABN1_9PEZI</name>
<gene>
    <name evidence="1" type="ORF">F5X68DRAFT_189908</name>
</gene>
<dbReference type="OrthoDB" id="3832365at2759"/>
<dbReference type="AlphaFoldDB" id="A0A9P9ABN1"/>
<sequence length="135" mass="15025">MAEKQVGTYVALTPPEEGKSIWHAKQVDLERAAPGDGVQGHENIYWEYGSTQIYGYVDTNTLVAYLDISVVGLRIGHIYGNLKQGLGIEVDLHLAKGGINVYLKNGNEVWVRLDLDVTILGTKYEEDYKITELSI</sequence>
<proteinExistence type="predicted"/>
<comment type="caution">
    <text evidence="1">The sequence shown here is derived from an EMBL/GenBank/DDBJ whole genome shotgun (WGS) entry which is preliminary data.</text>
</comment>
<accession>A0A9P9ABN1</accession>
<evidence type="ECO:0000313" key="2">
    <source>
        <dbReference type="Proteomes" id="UP000770015"/>
    </source>
</evidence>
<evidence type="ECO:0000313" key="1">
    <source>
        <dbReference type="EMBL" id="KAH6689181.1"/>
    </source>
</evidence>
<organism evidence="1 2">
    <name type="scientific">Plectosphaerella plurivora</name>
    <dbReference type="NCBI Taxonomy" id="936078"/>
    <lineage>
        <taxon>Eukaryota</taxon>
        <taxon>Fungi</taxon>
        <taxon>Dikarya</taxon>
        <taxon>Ascomycota</taxon>
        <taxon>Pezizomycotina</taxon>
        <taxon>Sordariomycetes</taxon>
        <taxon>Hypocreomycetidae</taxon>
        <taxon>Glomerellales</taxon>
        <taxon>Plectosphaerellaceae</taxon>
        <taxon>Plectosphaerella</taxon>
    </lineage>
</organism>
<keyword evidence="2" id="KW-1185">Reference proteome</keyword>
<protein>
    <submittedName>
        <fullName evidence="1">Uncharacterized protein</fullName>
    </submittedName>
</protein>
<dbReference type="EMBL" id="JAGSXJ010000008">
    <property type="protein sequence ID" value="KAH6689181.1"/>
    <property type="molecule type" value="Genomic_DNA"/>
</dbReference>